<protein>
    <submittedName>
        <fullName evidence="2">NAD(P)-dependent oxidoreductase</fullName>
    </submittedName>
</protein>
<comment type="caution">
    <text evidence="2">The sequence shown here is derived from an EMBL/GenBank/DDBJ whole genome shotgun (WGS) entry which is preliminary data.</text>
</comment>
<dbReference type="PANTHER" id="PTHR43162:SF1">
    <property type="entry name" value="PRESTALK A DIFFERENTIATION PROTEIN A"/>
    <property type="match status" value="1"/>
</dbReference>
<evidence type="ECO:0000313" key="3">
    <source>
        <dbReference type="Proteomes" id="UP000331127"/>
    </source>
</evidence>
<dbReference type="AlphaFoldDB" id="A0A5M3X0J8"/>
<dbReference type="EMBL" id="BLAE01000033">
    <property type="protein sequence ID" value="GES11798.1"/>
    <property type="molecule type" value="Genomic_DNA"/>
</dbReference>
<dbReference type="Gene3D" id="3.40.50.720">
    <property type="entry name" value="NAD(P)-binding Rossmann-like Domain"/>
    <property type="match status" value="1"/>
</dbReference>
<dbReference type="OrthoDB" id="285016at2"/>
<name>A0A5M3X0J8_9ACTN</name>
<evidence type="ECO:0000313" key="2">
    <source>
        <dbReference type="EMBL" id="GES11798.1"/>
    </source>
</evidence>
<dbReference type="RefSeq" id="WP_155357155.1">
    <property type="nucleotide sequence ID" value="NZ_BAAAHL010000038.1"/>
</dbReference>
<dbReference type="PANTHER" id="PTHR43162">
    <property type="match status" value="1"/>
</dbReference>
<proteinExistence type="predicted"/>
<feature type="domain" description="NmrA-like" evidence="1">
    <location>
        <begin position="7"/>
        <end position="275"/>
    </location>
</feature>
<dbReference type="Gene3D" id="3.90.25.10">
    <property type="entry name" value="UDP-galactose 4-epimerase, domain 1"/>
    <property type="match status" value="1"/>
</dbReference>
<evidence type="ECO:0000259" key="1">
    <source>
        <dbReference type="Pfam" id="PF05368"/>
    </source>
</evidence>
<organism evidence="2 3">
    <name type="scientific">Acrocarpospora macrocephala</name>
    <dbReference type="NCBI Taxonomy" id="150177"/>
    <lineage>
        <taxon>Bacteria</taxon>
        <taxon>Bacillati</taxon>
        <taxon>Actinomycetota</taxon>
        <taxon>Actinomycetes</taxon>
        <taxon>Streptosporangiales</taxon>
        <taxon>Streptosporangiaceae</taxon>
        <taxon>Acrocarpospora</taxon>
    </lineage>
</organism>
<dbReference type="SUPFAM" id="SSF51735">
    <property type="entry name" value="NAD(P)-binding Rossmann-fold domains"/>
    <property type="match status" value="1"/>
</dbReference>
<dbReference type="InterPro" id="IPR008030">
    <property type="entry name" value="NmrA-like"/>
</dbReference>
<gene>
    <name evidence="2" type="ORF">Amac_053950</name>
</gene>
<reference evidence="2 3" key="1">
    <citation type="submission" date="2019-10" db="EMBL/GenBank/DDBJ databases">
        <title>Whole genome shotgun sequence of Acrocarpospora macrocephala NBRC 16266.</title>
        <authorList>
            <person name="Ichikawa N."/>
            <person name="Kimura A."/>
            <person name="Kitahashi Y."/>
            <person name="Komaki H."/>
            <person name="Oguchi A."/>
        </authorList>
    </citation>
    <scope>NUCLEOTIDE SEQUENCE [LARGE SCALE GENOMIC DNA]</scope>
    <source>
        <strain evidence="2 3">NBRC 16266</strain>
    </source>
</reference>
<dbReference type="InterPro" id="IPR036291">
    <property type="entry name" value="NAD(P)-bd_dom_sf"/>
</dbReference>
<dbReference type="Pfam" id="PF05368">
    <property type="entry name" value="NmrA"/>
    <property type="match status" value="1"/>
</dbReference>
<accession>A0A5M3X0J8</accession>
<sequence length="304" mass="33489">MPDERPILVTGAAGGVGAVGRTVVELLRRDGLPVRALVHREDERVEALRVMGAEVVVGDLSRAPDVVRAVEGCRRMYFGMSVSPDYLEASLTTAAVARRYGGLDAFVNMSQMTVSQMDLMSTEESVHQRYHWLAEQALNWSGVPVVHVRPTVFMENPLFMILAVSSIKKDGTIRLPFGSGRTSPVVAHDVAEAVAAILRSRGPHVGNVYELTGPRSCDLTDMAAEFSEVLDRPVTYIDVPLGEWVDQSLRPLNLPPHLFDHVVTMARLHAKNRYDRVTADVELLTGKPASGIREFLEFHPELSL</sequence>
<dbReference type="Proteomes" id="UP000331127">
    <property type="component" value="Unassembled WGS sequence"/>
</dbReference>
<keyword evidence="3" id="KW-1185">Reference proteome</keyword>
<dbReference type="InterPro" id="IPR051604">
    <property type="entry name" value="Ergot_Alk_Oxidoreductase"/>
</dbReference>